<dbReference type="PANTHER" id="PTHR46481">
    <property type="entry name" value="ZINC FINGER BED DOMAIN-CONTAINING PROTEIN 4"/>
    <property type="match status" value="1"/>
</dbReference>
<evidence type="ECO:0000256" key="2">
    <source>
        <dbReference type="ARBA" id="ARBA00022723"/>
    </source>
</evidence>
<keyword evidence="6" id="KW-0238">DNA-binding</keyword>
<keyword evidence="3" id="KW-0863">Zinc-finger</keyword>
<name>A0AAV1PIA3_SCOSC</name>
<sequence length="581" mass="65532">MGKNNYTLLDGSFYFKLLPDGSVDKSKVVCSFCQTELKYHRSTSSLNYHLRAKHSNAAKKGHAKGQQKQSTAPLKNAHQHKPVEEDKLTTAIAKWVVINFRPVNIVEDAGLRDVLRVACCDESYVLPSRGTIVSRIHSLYETEKATKLKLLQSANVVALTGDHWTSVSNQNYLGVSAHHIDTNWTLLSFALTVRQTEETRVQHFCDVAERWDIARKVTTIGADSALTLITAERIKSYQHMPCIAHSLQRSITAAVLHSGFEHVLTKCRKLVAHFKDSPANAAELKREQAQRDQDVEPLIQDVQTRWNSTLSMITRLQTNKDAVRVTLDLHKQINTPAFLTDAEFEKMGKLETLLEPCRYVTELLGGEQFVPCSVVLPALCHLSRLMEVSEDDPDYVCQFKEAFTSDLSKRKESINTQWLKVATALDPRFKDLKCLPRSEREEVWRLIKEESAKQCYVEAKVSEPPKKKMSLLVASDSEDEEEAAADTPVARYRAEPSISMETCPLKWWCAHAGAYPSLAPLAQKYLSTPATTVPCERLFSLSGHVVQKKRAALSTENATRLLCLSDWLREKKQEGKLTQQL</sequence>
<keyword evidence="4" id="KW-0862">Zinc</keyword>
<dbReference type="Pfam" id="PF05699">
    <property type="entry name" value="Dimer_Tnp_hAT"/>
    <property type="match status" value="1"/>
</dbReference>
<dbReference type="GO" id="GO:0009791">
    <property type="term" value="P:post-embryonic development"/>
    <property type="evidence" value="ECO:0007669"/>
    <property type="project" value="UniProtKB-ARBA"/>
</dbReference>
<dbReference type="InterPro" id="IPR012337">
    <property type="entry name" value="RNaseH-like_sf"/>
</dbReference>
<evidence type="ECO:0000256" key="3">
    <source>
        <dbReference type="ARBA" id="ARBA00022771"/>
    </source>
</evidence>
<dbReference type="SUPFAM" id="SSF57667">
    <property type="entry name" value="beta-beta-alpha zinc fingers"/>
    <property type="match status" value="1"/>
</dbReference>
<evidence type="ECO:0000256" key="1">
    <source>
        <dbReference type="ARBA" id="ARBA00004123"/>
    </source>
</evidence>
<feature type="region of interest" description="Disordered" evidence="9">
    <location>
        <begin position="56"/>
        <end position="83"/>
    </location>
</feature>
<dbReference type="SUPFAM" id="SSF140996">
    <property type="entry name" value="Hermes dimerisation domain"/>
    <property type="match status" value="1"/>
</dbReference>
<keyword evidence="12" id="KW-0436">Ligase</keyword>
<dbReference type="GO" id="GO:0046983">
    <property type="term" value="F:protein dimerization activity"/>
    <property type="evidence" value="ECO:0007669"/>
    <property type="project" value="InterPro"/>
</dbReference>
<dbReference type="Pfam" id="PF02892">
    <property type="entry name" value="zf-BED"/>
    <property type="match status" value="1"/>
</dbReference>
<dbReference type="InterPro" id="IPR036236">
    <property type="entry name" value="Znf_C2H2_sf"/>
</dbReference>
<organism evidence="12 13">
    <name type="scientific">Scomber scombrus</name>
    <name type="common">Atlantic mackerel</name>
    <name type="synonym">Scomber vernalis</name>
    <dbReference type="NCBI Taxonomy" id="13677"/>
    <lineage>
        <taxon>Eukaryota</taxon>
        <taxon>Metazoa</taxon>
        <taxon>Chordata</taxon>
        <taxon>Craniata</taxon>
        <taxon>Vertebrata</taxon>
        <taxon>Euteleostomi</taxon>
        <taxon>Actinopterygii</taxon>
        <taxon>Neopterygii</taxon>
        <taxon>Teleostei</taxon>
        <taxon>Neoteleostei</taxon>
        <taxon>Acanthomorphata</taxon>
        <taxon>Pelagiaria</taxon>
        <taxon>Scombriformes</taxon>
        <taxon>Scombridae</taxon>
        <taxon>Scomber</taxon>
    </lineage>
</organism>
<evidence type="ECO:0000259" key="10">
    <source>
        <dbReference type="Pfam" id="PF02892"/>
    </source>
</evidence>
<accession>A0AAV1PIA3</accession>
<evidence type="ECO:0000256" key="9">
    <source>
        <dbReference type="SAM" id="MobiDB-lite"/>
    </source>
</evidence>
<dbReference type="GO" id="GO:0008270">
    <property type="term" value="F:zinc ion binding"/>
    <property type="evidence" value="ECO:0007669"/>
    <property type="project" value="UniProtKB-KW"/>
</dbReference>
<dbReference type="InterPro" id="IPR003656">
    <property type="entry name" value="Znf_BED"/>
</dbReference>
<dbReference type="InterPro" id="IPR052035">
    <property type="entry name" value="ZnF_BED_domain_contain"/>
</dbReference>
<keyword evidence="7" id="KW-0804">Transcription</keyword>
<dbReference type="GO" id="GO:0016874">
    <property type="term" value="F:ligase activity"/>
    <property type="evidence" value="ECO:0007669"/>
    <property type="project" value="UniProtKB-KW"/>
</dbReference>
<feature type="compositionally biased region" description="Basic residues" evidence="9">
    <location>
        <begin position="56"/>
        <end position="65"/>
    </location>
</feature>
<evidence type="ECO:0000313" key="13">
    <source>
        <dbReference type="Proteomes" id="UP001314229"/>
    </source>
</evidence>
<dbReference type="InterPro" id="IPR008906">
    <property type="entry name" value="HATC_C_dom"/>
</dbReference>
<comment type="caution">
    <text evidence="12">The sequence shown here is derived from an EMBL/GenBank/DDBJ whole genome shotgun (WGS) entry which is preliminary data.</text>
</comment>
<comment type="subcellular location">
    <subcellularLocation>
        <location evidence="1">Nucleus</location>
    </subcellularLocation>
</comment>
<feature type="domain" description="HAT C-terminal dimerisation" evidence="11">
    <location>
        <begin position="491"/>
        <end position="568"/>
    </location>
</feature>
<evidence type="ECO:0000256" key="5">
    <source>
        <dbReference type="ARBA" id="ARBA00023015"/>
    </source>
</evidence>
<dbReference type="GO" id="GO:0003677">
    <property type="term" value="F:DNA binding"/>
    <property type="evidence" value="ECO:0007669"/>
    <property type="project" value="UniProtKB-KW"/>
</dbReference>
<dbReference type="GO" id="GO:0005634">
    <property type="term" value="C:nucleus"/>
    <property type="evidence" value="ECO:0007669"/>
    <property type="project" value="UniProtKB-SubCell"/>
</dbReference>
<evidence type="ECO:0000256" key="8">
    <source>
        <dbReference type="ARBA" id="ARBA00023242"/>
    </source>
</evidence>
<dbReference type="SUPFAM" id="SSF53098">
    <property type="entry name" value="Ribonuclease H-like"/>
    <property type="match status" value="1"/>
</dbReference>
<evidence type="ECO:0000256" key="7">
    <source>
        <dbReference type="ARBA" id="ARBA00023163"/>
    </source>
</evidence>
<evidence type="ECO:0000313" key="12">
    <source>
        <dbReference type="EMBL" id="CAK6971396.1"/>
    </source>
</evidence>
<evidence type="ECO:0000259" key="11">
    <source>
        <dbReference type="Pfam" id="PF05699"/>
    </source>
</evidence>
<reference evidence="12 13" key="1">
    <citation type="submission" date="2024-01" db="EMBL/GenBank/DDBJ databases">
        <authorList>
            <person name="Alioto T."/>
            <person name="Alioto T."/>
            <person name="Gomez Garrido J."/>
        </authorList>
    </citation>
    <scope>NUCLEOTIDE SEQUENCE [LARGE SCALE GENOMIC DNA]</scope>
</reference>
<dbReference type="EMBL" id="CAWUFR010000177">
    <property type="protein sequence ID" value="CAK6971396.1"/>
    <property type="molecule type" value="Genomic_DNA"/>
</dbReference>
<keyword evidence="2" id="KW-0479">Metal-binding</keyword>
<evidence type="ECO:0000256" key="6">
    <source>
        <dbReference type="ARBA" id="ARBA00023125"/>
    </source>
</evidence>
<gene>
    <name evidence="12" type="ORF">FSCOSCO3_A010513</name>
</gene>
<keyword evidence="5" id="KW-0805">Transcription regulation</keyword>
<dbReference type="AlphaFoldDB" id="A0AAV1PIA3"/>
<evidence type="ECO:0000256" key="4">
    <source>
        <dbReference type="ARBA" id="ARBA00022833"/>
    </source>
</evidence>
<dbReference type="Proteomes" id="UP001314229">
    <property type="component" value="Unassembled WGS sequence"/>
</dbReference>
<proteinExistence type="predicted"/>
<protein>
    <submittedName>
        <fullName evidence="12">E3 SUMO-protein ligase ZBED1-like</fullName>
    </submittedName>
</protein>
<keyword evidence="13" id="KW-1185">Reference proteome</keyword>
<keyword evidence="8" id="KW-0539">Nucleus</keyword>
<feature type="domain" description="BED-type" evidence="10">
    <location>
        <begin position="14"/>
        <end position="55"/>
    </location>
</feature>
<dbReference type="PANTHER" id="PTHR46481:SF10">
    <property type="entry name" value="ZINC FINGER BED DOMAIN-CONTAINING PROTEIN 39"/>
    <property type="match status" value="1"/>
</dbReference>